<reference evidence="3 4" key="1">
    <citation type="journal article" date="2016" name="Environ. Microbiol.">
        <title>Genomic resolution of a cold subsurface aquifer community provides metabolic insights for novel microbes adapted to high CO concentrations.</title>
        <authorList>
            <person name="Probst A.J."/>
            <person name="Castelle C.J."/>
            <person name="Singh A."/>
            <person name="Brown C.T."/>
            <person name="Anantharaman K."/>
            <person name="Sharon I."/>
            <person name="Hug L.A."/>
            <person name="Burstein D."/>
            <person name="Emerson J.B."/>
            <person name="Thomas B.C."/>
            <person name="Banfield J.F."/>
        </authorList>
    </citation>
    <scope>NUCLEOTIDE SEQUENCE [LARGE SCALE GENOMIC DNA]</scope>
    <source>
        <strain evidence="3">CG2_30_44_31</strain>
    </source>
</reference>
<feature type="transmembrane region" description="Helical" evidence="1">
    <location>
        <begin position="37"/>
        <end position="54"/>
    </location>
</feature>
<evidence type="ECO:0000313" key="3">
    <source>
        <dbReference type="EMBL" id="OIP03375.1"/>
    </source>
</evidence>
<dbReference type="Pfam" id="PF09335">
    <property type="entry name" value="VTT_dom"/>
    <property type="match status" value="1"/>
</dbReference>
<keyword evidence="1" id="KW-1133">Transmembrane helix</keyword>
<evidence type="ECO:0000256" key="1">
    <source>
        <dbReference type="SAM" id="Phobius"/>
    </source>
</evidence>
<organism evidence="3 4">
    <name type="scientific">Candidatus Beckwithbacteria bacterium CG2_30_44_31</name>
    <dbReference type="NCBI Taxonomy" id="1805035"/>
    <lineage>
        <taxon>Bacteria</taxon>
        <taxon>Candidatus Beckwithiibacteriota</taxon>
    </lineage>
</organism>
<evidence type="ECO:0000259" key="2">
    <source>
        <dbReference type="Pfam" id="PF09335"/>
    </source>
</evidence>
<feature type="domain" description="VTT" evidence="2">
    <location>
        <begin position="49"/>
        <end position="154"/>
    </location>
</feature>
<accession>A0A1J5B7Q2</accession>
<proteinExistence type="predicted"/>
<feature type="transmembrane region" description="Helical" evidence="1">
    <location>
        <begin position="145"/>
        <end position="164"/>
    </location>
</feature>
<keyword evidence="1" id="KW-0472">Membrane</keyword>
<name>A0A1J5B7Q2_9BACT</name>
<gene>
    <name evidence="3" type="ORF">AUK18_02155</name>
</gene>
<dbReference type="Proteomes" id="UP000183605">
    <property type="component" value="Unassembled WGS sequence"/>
</dbReference>
<comment type="caution">
    <text evidence="3">The sequence shown here is derived from an EMBL/GenBank/DDBJ whole genome shotgun (WGS) entry which is preliminary data.</text>
</comment>
<dbReference type="AlphaFoldDB" id="A0A1J5B7Q2"/>
<evidence type="ECO:0000313" key="4">
    <source>
        <dbReference type="Proteomes" id="UP000183605"/>
    </source>
</evidence>
<dbReference type="PANTHER" id="PTHR42709">
    <property type="entry name" value="ALKALINE PHOSPHATASE LIKE PROTEIN"/>
    <property type="match status" value="1"/>
</dbReference>
<feature type="transmembrane region" description="Helical" evidence="1">
    <location>
        <begin position="113"/>
        <end position="133"/>
    </location>
</feature>
<protein>
    <recommendedName>
        <fullName evidence="2">VTT domain-containing protein</fullName>
    </recommendedName>
</protein>
<dbReference type="InterPro" id="IPR051311">
    <property type="entry name" value="DedA_domain"/>
</dbReference>
<dbReference type="EMBL" id="MNXQ01000040">
    <property type="protein sequence ID" value="OIP03375.1"/>
    <property type="molecule type" value="Genomic_DNA"/>
</dbReference>
<feature type="transmembrane region" description="Helical" evidence="1">
    <location>
        <begin position="61"/>
        <end position="84"/>
    </location>
</feature>
<keyword evidence="1" id="KW-0812">Transmembrane</keyword>
<sequence>MIFHSKPFKIFTLILALIFYLLAFVVAFKPEPFLRFGYLGIFAFNLIGPGTFLIPVASRHFLVLGVALATSLGMAINDSVSWLAGKNGDIVFPRGRRVARIEAAIKKYGPFALFFWALIPFPYDFIAVIAGYLKLPFKRFLIPTFLGRLLRFLLMGSGIVAIWGKAVL</sequence>
<dbReference type="InterPro" id="IPR032816">
    <property type="entry name" value="VTT_dom"/>
</dbReference>